<protein>
    <submittedName>
        <fullName evidence="2">Uncharacterized protein</fullName>
    </submittedName>
</protein>
<feature type="compositionally biased region" description="Basic and acidic residues" evidence="1">
    <location>
        <begin position="861"/>
        <end position="882"/>
    </location>
</feature>
<proteinExistence type="predicted"/>
<feature type="compositionally biased region" description="Basic and acidic residues" evidence="1">
    <location>
        <begin position="268"/>
        <end position="277"/>
    </location>
</feature>
<name>A0ABQ9HW69_9NEOP</name>
<feature type="region of interest" description="Disordered" evidence="1">
    <location>
        <begin position="460"/>
        <end position="617"/>
    </location>
</feature>
<evidence type="ECO:0000313" key="2">
    <source>
        <dbReference type="EMBL" id="KAJ8888310.1"/>
    </source>
</evidence>
<gene>
    <name evidence="2" type="ORF">PR048_007797</name>
</gene>
<feature type="compositionally biased region" description="Polar residues" evidence="1">
    <location>
        <begin position="464"/>
        <end position="476"/>
    </location>
</feature>
<evidence type="ECO:0000256" key="1">
    <source>
        <dbReference type="SAM" id="MobiDB-lite"/>
    </source>
</evidence>
<feature type="compositionally biased region" description="Basic and acidic residues" evidence="1">
    <location>
        <begin position="513"/>
        <end position="527"/>
    </location>
</feature>
<feature type="region of interest" description="Disordered" evidence="1">
    <location>
        <begin position="264"/>
        <end position="302"/>
    </location>
</feature>
<keyword evidence="3" id="KW-1185">Reference proteome</keyword>
<organism evidence="2 3">
    <name type="scientific">Dryococelus australis</name>
    <dbReference type="NCBI Taxonomy" id="614101"/>
    <lineage>
        <taxon>Eukaryota</taxon>
        <taxon>Metazoa</taxon>
        <taxon>Ecdysozoa</taxon>
        <taxon>Arthropoda</taxon>
        <taxon>Hexapoda</taxon>
        <taxon>Insecta</taxon>
        <taxon>Pterygota</taxon>
        <taxon>Neoptera</taxon>
        <taxon>Polyneoptera</taxon>
        <taxon>Phasmatodea</taxon>
        <taxon>Verophasmatodea</taxon>
        <taxon>Anareolatae</taxon>
        <taxon>Phasmatidae</taxon>
        <taxon>Eurycanthinae</taxon>
        <taxon>Dryococelus</taxon>
    </lineage>
</organism>
<feature type="compositionally biased region" description="Polar residues" evidence="1">
    <location>
        <begin position="279"/>
        <end position="294"/>
    </location>
</feature>
<feature type="region of interest" description="Disordered" evidence="1">
    <location>
        <begin position="847"/>
        <end position="882"/>
    </location>
</feature>
<reference evidence="2 3" key="1">
    <citation type="submission" date="2023-02" db="EMBL/GenBank/DDBJ databases">
        <title>LHISI_Scaffold_Assembly.</title>
        <authorList>
            <person name="Stuart O.P."/>
            <person name="Cleave R."/>
            <person name="Magrath M.J.L."/>
            <person name="Mikheyev A.S."/>
        </authorList>
    </citation>
    <scope>NUCLEOTIDE SEQUENCE [LARGE SCALE GENOMIC DNA]</scope>
    <source>
        <strain evidence="2">Daus_M_001</strain>
        <tissue evidence="2">Leg muscle</tissue>
    </source>
</reference>
<sequence>MNRTRKRVTLLRSFGRLQMHYCYALQLAPGCCPVLWEMTHLDPPHPRTDTLAALFSPTPSGSLRMIDSGCQAILAGVVVPHPPAGDTDKCSESARIFWKLGHSAQLRELAKFLDDDQRLYKYRRGPTASSLGGGHLAGCVSEVECGRQDDGGRGVHGVNGREEFWAALNNEVLRAVEGEARWTRSRARTQARGKREISEETPRTSGIVRHAPTCEYPGVTQARSRPWFVLTESRCSSGQKIEYTVPVIPRHDINETLGWSGARMQARGKREYPEKTRRQVASSSTIPTCENSGVNPPGTEPGSPWWEANTLATVAPLPHFLYNNTAHPVFSIIEDDNTQQPSAHFRYRLKTTKPLPFTMYVSDAGSVARYQHAAEGVGWQVGQRRRKRGGGRVIGGGGIEGVMCARGTHTRGRSEVRARVRPACGLTLLAARMVSAYASKLLNRRPEDFFASRPALPARKGISRHTSGSPCTSRNMQPEDARSLIYAPLGAGTGRNNFPPKQTRLPAQRCHGPRSDTTPRGKAEVEINKWVPRRGQSEEASVPPGQGETSGAEGHMRKRREGGRGRAPPAICLPNAARSKLAPRVGKDTTCSQKLPSGPAKASPLPRSTPPPPDRAKTACGFSEHLACCTTNPSPILYPAADRRTPTTLLAPSENFSGLLHFPTFFLPSFIPRNNWHSFIHKRGDAVVPHWTHTSGGPGFEFQSGHPDFGFPKSFPNKGHGLILPQSLFSVRSDKDDTDTHALWPSHPYAQGAELPRFVYLRDFNDDPISRISICDPSAVRSLEYKPAHDSQLTLKKGVAAITPRHQFRYKTPRIQKSQNTSGILSPWQTSSHNTVKFRGSWSNFRGDLGKRGGVYAGEGSEERKGDGHSDGRCSGHRKEGM</sequence>
<dbReference type="Proteomes" id="UP001159363">
    <property type="component" value="Chromosome 3"/>
</dbReference>
<dbReference type="EMBL" id="JARBHB010000003">
    <property type="protein sequence ID" value="KAJ8888310.1"/>
    <property type="molecule type" value="Genomic_DNA"/>
</dbReference>
<accession>A0ABQ9HW69</accession>
<comment type="caution">
    <text evidence="2">The sequence shown here is derived from an EMBL/GenBank/DDBJ whole genome shotgun (WGS) entry which is preliminary data.</text>
</comment>
<evidence type="ECO:0000313" key="3">
    <source>
        <dbReference type="Proteomes" id="UP001159363"/>
    </source>
</evidence>